<protein>
    <recommendedName>
        <fullName evidence="4">Silver efflux pump</fullName>
    </recommendedName>
</protein>
<dbReference type="EMBL" id="JBHRYJ010000002">
    <property type="protein sequence ID" value="MFC3676338.1"/>
    <property type="molecule type" value="Genomic_DNA"/>
</dbReference>
<dbReference type="RefSeq" id="WP_379726761.1">
    <property type="nucleotide sequence ID" value="NZ_JBHRYJ010000002.1"/>
</dbReference>
<dbReference type="Proteomes" id="UP001595711">
    <property type="component" value="Unassembled WGS sequence"/>
</dbReference>
<comment type="caution">
    <text evidence="2">The sequence shown here is derived from an EMBL/GenBank/DDBJ whole genome shotgun (WGS) entry which is preliminary data.</text>
</comment>
<evidence type="ECO:0000313" key="3">
    <source>
        <dbReference type="Proteomes" id="UP001595711"/>
    </source>
</evidence>
<evidence type="ECO:0008006" key="4">
    <source>
        <dbReference type="Google" id="ProtNLM"/>
    </source>
</evidence>
<evidence type="ECO:0000313" key="2">
    <source>
        <dbReference type="EMBL" id="MFC3676338.1"/>
    </source>
</evidence>
<gene>
    <name evidence="2" type="ORF">ACFOOQ_12340</name>
</gene>
<accession>A0ABV7VFX2</accession>
<proteinExistence type="predicted"/>
<keyword evidence="3" id="KW-1185">Reference proteome</keyword>
<evidence type="ECO:0000256" key="1">
    <source>
        <dbReference type="SAM" id="SignalP"/>
    </source>
</evidence>
<reference evidence="3" key="1">
    <citation type="journal article" date="2019" name="Int. J. Syst. Evol. Microbiol.">
        <title>The Global Catalogue of Microorganisms (GCM) 10K type strain sequencing project: providing services to taxonomists for standard genome sequencing and annotation.</title>
        <authorList>
            <consortium name="The Broad Institute Genomics Platform"/>
            <consortium name="The Broad Institute Genome Sequencing Center for Infectious Disease"/>
            <person name="Wu L."/>
            <person name="Ma J."/>
        </authorList>
    </citation>
    <scope>NUCLEOTIDE SEQUENCE [LARGE SCALE GENOMIC DNA]</scope>
    <source>
        <strain evidence="3">KCTC 42182</strain>
    </source>
</reference>
<keyword evidence="1" id="KW-0732">Signal</keyword>
<organism evidence="2 3">
    <name type="scientific">Ferrovibrio xuzhouensis</name>
    <dbReference type="NCBI Taxonomy" id="1576914"/>
    <lineage>
        <taxon>Bacteria</taxon>
        <taxon>Pseudomonadati</taxon>
        <taxon>Pseudomonadota</taxon>
        <taxon>Alphaproteobacteria</taxon>
        <taxon>Rhodospirillales</taxon>
        <taxon>Rhodospirillaceae</taxon>
        <taxon>Ferrovibrio</taxon>
    </lineage>
</organism>
<sequence>MTRKTNLAIAAAAAALFATGTIALVSAPADAAVKCVGANACKGQSACKIGTSSCKGLNACKGQGFSELPDAAACKAAGGKVG</sequence>
<feature type="signal peptide" evidence="1">
    <location>
        <begin position="1"/>
        <end position="31"/>
    </location>
</feature>
<feature type="chain" id="PRO_5046988609" description="Silver efflux pump" evidence="1">
    <location>
        <begin position="32"/>
        <end position="82"/>
    </location>
</feature>
<name>A0ABV7VFX2_9PROT</name>